<evidence type="ECO:0000313" key="1">
    <source>
        <dbReference type="EMBL" id="KAG8081002.1"/>
    </source>
</evidence>
<reference evidence="1" key="2">
    <citation type="submission" date="2021-02" db="EMBL/GenBank/DDBJ databases">
        <authorList>
            <person name="Kimball J.A."/>
            <person name="Haas M.W."/>
            <person name="Macchietto M."/>
            <person name="Kono T."/>
            <person name="Duquette J."/>
            <person name="Shao M."/>
        </authorList>
    </citation>
    <scope>NUCLEOTIDE SEQUENCE</scope>
    <source>
        <tissue evidence="1">Fresh leaf tissue</tissue>
    </source>
</reference>
<accession>A0A8J5VQD8</accession>
<comment type="caution">
    <text evidence="1">The sequence shown here is derived from an EMBL/GenBank/DDBJ whole genome shotgun (WGS) entry which is preliminary data.</text>
</comment>
<proteinExistence type="predicted"/>
<evidence type="ECO:0000313" key="2">
    <source>
        <dbReference type="Proteomes" id="UP000729402"/>
    </source>
</evidence>
<gene>
    <name evidence="1" type="ORF">GUJ93_ZPchr0007g3155</name>
</gene>
<dbReference type="AlphaFoldDB" id="A0A8J5VQD8"/>
<dbReference type="Proteomes" id="UP000729402">
    <property type="component" value="Unassembled WGS sequence"/>
</dbReference>
<protein>
    <submittedName>
        <fullName evidence="1">Uncharacterized protein</fullName>
    </submittedName>
</protein>
<organism evidence="1 2">
    <name type="scientific">Zizania palustris</name>
    <name type="common">Northern wild rice</name>
    <dbReference type="NCBI Taxonomy" id="103762"/>
    <lineage>
        <taxon>Eukaryota</taxon>
        <taxon>Viridiplantae</taxon>
        <taxon>Streptophyta</taxon>
        <taxon>Embryophyta</taxon>
        <taxon>Tracheophyta</taxon>
        <taxon>Spermatophyta</taxon>
        <taxon>Magnoliopsida</taxon>
        <taxon>Liliopsida</taxon>
        <taxon>Poales</taxon>
        <taxon>Poaceae</taxon>
        <taxon>BOP clade</taxon>
        <taxon>Oryzoideae</taxon>
        <taxon>Oryzeae</taxon>
        <taxon>Zizaniinae</taxon>
        <taxon>Zizania</taxon>
    </lineage>
</organism>
<name>A0A8J5VQD8_ZIZPA</name>
<reference evidence="1" key="1">
    <citation type="journal article" date="2021" name="bioRxiv">
        <title>Whole Genome Assembly and Annotation of Northern Wild Rice, Zizania palustris L., Supports a Whole Genome Duplication in the Zizania Genus.</title>
        <authorList>
            <person name="Haas M."/>
            <person name="Kono T."/>
            <person name="Macchietto M."/>
            <person name="Millas R."/>
            <person name="McGilp L."/>
            <person name="Shao M."/>
            <person name="Duquette J."/>
            <person name="Hirsch C.N."/>
            <person name="Kimball J."/>
        </authorList>
    </citation>
    <scope>NUCLEOTIDE SEQUENCE</scope>
    <source>
        <tissue evidence="1">Fresh leaf tissue</tissue>
    </source>
</reference>
<sequence length="155" mass="16782">MLSSNNLSSPPCSSQAPRLRHRNLAWEAPSMAATIAIPPPPTPLSSSTSLSYACEPPVTPSACCRCYFSSTSKHRRPPTAMVNYFWGVFGSALAGGRSVAVVTCRITKRRGEEAEVVRVLEIQCDVGKAKSFIRKMDLEARTLQPCVKASLLAKL</sequence>
<keyword evidence="2" id="KW-1185">Reference proteome</keyword>
<dbReference type="EMBL" id="JAAALK010000282">
    <property type="protein sequence ID" value="KAG8081002.1"/>
    <property type="molecule type" value="Genomic_DNA"/>
</dbReference>
<dbReference type="OrthoDB" id="430637at2759"/>